<dbReference type="InterPro" id="IPR036961">
    <property type="entry name" value="Kinesin_motor_dom_sf"/>
</dbReference>
<name>G4THC1_SERID</name>
<evidence type="ECO:0000256" key="17">
    <source>
        <dbReference type="SAM" id="MobiDB-lite"/>
    </source>
</evidence>
<keyword evidence="23" id="KW-1185">Reference proteome</keyword>
<dbReference type="GO" id="GO:0005524">
    <property type="term" value="F:ATP binding"/>
    <property type="evidence" value="ECO:0007669"/>
    <property type="project" value="UniProtKB-UniRule"/>
</dbReference>
<feature type="transmembrane region" description="Helical" evidence="18">
    <location>
        <begin position="1049"/>
        <end position="1069"/>
    </location>
</feature>
<dbReference type="GO" id="GO:0030428">
    <property type="term" value="C:cell septum"/>
    <property type="evidence" value="ECO:0007669"/>
    <property type="project" value="TreeGrafter"/>
</dbReference>
<evidence type="ECO:0000256" key="15">
    <source>
        <dbReference type="ARBA" id="ARBA00048014"/>
    </source>
</evidence>
<gene>
    <name evidence="22" type="ORF">PIIN_04658</name>
</gene>
<sequence length="2132" mass="234143">MASTNPASKEQKDPRTVHDLVSLITSSTPLGSTSTKPITIYPNDDSLLSLLHARFRHDLPFTRIGSSALVAVNPSKLIPADNEASMREIAEKAWDMSGRWRKDGGLQAHAYEFATRIYLASRRWHQPQLVVFRGITGSGKSHTSSLITRQLLHLSSSTSFTSISSTSARKAQKITSQINAFNTLLSSFGRSKTQANPDASRYSSYTELHFSYSTNDQGEASPGSGVIVGAKILTWGIDKSRLSRLRQDERTFHIFYQLLSGLPSALHESFGLEDASDYALLASSGCYRLPSGPFSDDSAQFGLVQEAMNILGFKERHRESIWRLLSAMLTLGNIDFDEPLSKRDVQAGYMGGANGLGGNVVDGQEEVRITNPLMLDRAARLLGITPDSLREILTVKSSYVRKEVLSVYLEAQGARAQRDSLVSGLYTLLFSYIVETANHKLSPGLTPPASGRSYTPAPIILLDIPGFTTRASQGTGTLISAASGGNGFPEFVTNFQDEILQSFLLRHNFDDDVPPSSDILHDGVHLPTMTIMDNLSVIELLRGAPVTGDPRSVMGKRVGGVLGVMNKAATSARKGSVVSGEDMVQELVASFGGSPGFIQPTADPFASTASFGSSGAPPASRRFANFGINHYSGPITYGVHDWVENDADNWDAGFVRALRSSGEGFVKRLVSGPGIASESHVNDPSIVVRAQVSIRPIRTPTLLAGSQDDEKDKAFSLDPSKAYPITTQQNSVLSYLLSQLERSAARVWTALCIRPNDSGLSNSFDKRRVRAQLQSLGLADLVGRKQNVWVHGYTTQEFLHAVGMHSGSIVGGPEDGIRAFASGERWVEGVDFVFGKTKVWVNWNAWRDVDDRARVTEEGMRATSPSRAHGDDDDDMSAEGGAPSELHGWGRGTVGRRSIGSMAFGASHEDLLYGGGGLLSADPTQNFNVEGGNNYNPGWNGSNEWDKGSADGYTPPAADKKNKGAIEMSQPAGKHGYANLPGGDGSTAALATKEKGKMASKPVEVIPTTRARRWWVRFVWMCTWWIPSFLLSWVGGMKRSDIRMAWREKVTICMLIFGLCASIIFYVIFFGKLLCPEFDHAWDANDLKGHDSEDNFWVSIAGSVYDITNFIQGDHSVPGRPMTPDVTMPYAGTDLTTYFPPPLDLACAGLVTSHLLEMRWANATSAPIPAYAIHTSGALQTLEGTRLTSPTWYTDRFLPKMKQFYKGPLVWGPKLIHSAVNDGRFVAIIDQKLYDLSDYLQTYEDTHGQGGYDYLNSDIVALFKQQVGQDITKNVKAILDGLDDHQRAANKACLNNRFYIGRTDFRKDARCTVQGYLLVTFSAIIAVTILIKFLAALQLTSKRTPELLDKFIICQVPCYTEGEESLRRTIDSLAGLKYDDKRKLLFIICDGNIVGSGNDRPTPRIVLDILGVDPSLDPEPLMFRSIGEGSKQLNYGKVYSGLYEFEGHVVPYMVVVKVGKPSERQRPGNRGKRDSQILLLHYLNRVHFDAPMYPLELEMYHQMHNIIGIDPAFYEYIFMVDADTTVTPDSLNRLVAVTSDDSKVIAVCGETKLDNEDGSWWTMIQVYEYYISHHLAKAFESLFGSVTCLPGCFSMYRIRTADKGRPLIISNRIIDEYSECNVDTLHKKNLLQLGEDRYLTTIMMKHFPLFKMKFTPDAIAHTVAPDRWSVLLSQRRRWINSTIHNLLELIGLGELCGFCCFSMRFIVFVDLLGTLILPATAVYLVYLIVVVATKQAPIPIISLAMIGAVYGLQAVIFLLKREFMLIGWMIIYILAYPVYSFFLPIYSFWSMDDFSWGNTRIVVGEGKDKKVILQDDEGFDESVIPLKKFSEYQAEAIEFDEHKSVSGGSRPESRARSVAPPYQSHSRPGSRAASPSPGGDYYRDTNVMHNSSSNPNLRLAAQSHRSASSMGMPQLPSMPFSGPAASEQGHMRTGSFGAMSMGTMPMPMAGFGMMGGPGEFGTLPYAGSAYAGSAYGGTGPAAPRNSVMTNLNMFGTGTSGGFGATMPGGGGGPPSSFPSAFGQQQRPMSTFSMATSINPLMSAPSQNPNPTDEELLSVLRMYLSTQDLMTVTKKTAREAVMARFPKADLSSKKDFLNQSIEKILSDARWSRVLSIGWTLVIRYGHIVLLDFS</sequence>
<dbReference type="eggNOG" id="KOG2571">
    <property type="taxonomic scope" value="Eukaryota"/>
</dbReference>
<feature type="transmembrane region" description="Helical" evidence="18">
    <location>
        <begin position="1315"/>
        <end position="1335"/>
    </location>
</feature>
<dbReference type="GO" id="GO:0016459">
    <property type="term" value="C:myosin complex"/>
    <property type="evidence" value="ECO:0007669"/>
    <property type="project" value="UniProtKB-KW"/>
</dbReference>
<feature type="domain" description="Myosin motor" evidence="20">
    <location>
        <begin position="1"/>
        <end position="854"/>
    </location>
</feature>
<evidence type="ECO:0000256" key="2">
    <source>
        <dbReference type="ARBA" id="ARBA00012543"/>
    </source>
</evidence>
<feature type="region of interest" description="Disordered" evidence="17">
    <location>
        <begin position="943"/>
        <end position="963"/>
    </location>
</feature>
<accession>G4THC1</accession>
<feature type="transmembrane region" description="Helical" evidence="18">
    <location>
        <begin position="1740"/>
        <end position="1759"/>
    </location>
</feature>
<evidence type="ECO:0000259" key="19">
    <source>
        <dbReference type="PROSITE" id="PS50255"/>
    </source>
</evidence>
<dbReference type="Pfam" id="PF08766">
    <property type="entry name" value="DEK_C"/>
    <property type="match status" value="1"/>
</dbReference>
<keyword evidence="5" id="KW-0808">Transferase</keyword>
<dbReference type="PANTHER" id="PTHR22914:SF13">
    <property type="entry name" value="CHITIN SYNTHASE"/>
    <property type="match status" value="1"/>
</dbReference>
<protein>
    <recommendedName>
        <fullName evidence="2">chitin synthase</fullName>
        <ecNumber evidence="2">2.4.1.16</ecNumber>
    </recommendedName>
</protein>
<evidence type="ECO:0000259" key="21">
    <source>
        <dbReference type="PROSITE" id="PS51998"/>
    </source>
</evidence>
<dbReference type="SMART" id="SM01117">
    <property type="entry name" value="Cyt-b5"/>
    <property type="match status" value="2"/>
</dbReference>
<comment type="caution">
    <text evidence="22">The sequence shown here is derived from an EMBL/GenBank/DDBJ whole genome shotgun (WGS) entry which is preliminary data.</text>
</comment>
<evidence type="ECO:0000256" key="6">
    <source>
        <dbReference type="ARBA" id="ARBA00022692"/>
    </source>
</evidence>
<evidence type="ECO:0000256" key="14">
    <source>
        <dbReference type="ARBA" id="ARBA00023203"/>
    </source>
</evidence>
<evidence type="ECO:0000256" key="3">
    <source>
        <dbReference type="ARBA" id="ARBA00022475"/>
    </source>
</evidence>
<keyword evidence="12 16" id="KW-0505">Motor protein</keyword>
<comment type="catalytic activity">
    <reaction evidence="15">
        <text>[(1-&gt;4)-N-acetyl-beta-D-glucosaminyl](n) + UDP-N-acetyl-alpha-D-glucosamine = [(1-&gt;4)-N-acetyl-beta-D-glucosaminyl](n+1) + UDP + H(+)</text>
        <dbReference type="Rhea" id="RHEA:16637"/>
        <dbReference type="Rhea" id="RHEA-COMP:9593"/>
        <dbReference type="Rhea" id="RHEA-COMP:9595"/>
        <dbReference type="ChEBI" id="CHEBI:15378"/>
        <dbReference type="ChEBI" id="CHEBI:17029"/>
        <dbReference type="ChEBI" id="CHEBI:57705"/>
        <dbReference type="ChEBI" id="CHEBI:58223"/>
        <dbReference type="EC" id="2.4.1.16"/>
    </reaction>
</comment>
<dbReference type="SUPFAM" id="SSF109715">
    <property type="entry name" value="DEK C-terminal domain"/>
    <property type="match status" value="1"/>
</dbReference>
<evidence type="ECO:0000259" key="20">
    <source>
        <dbReference type="PROSITE" id="PS51456"/>
    </source>
</evidence>
<evidence type="ECO:0000313" key="22">
    <source>
        <dbReference type="EMBL" id="CCA70724.1"/>
    </source>
</evidence>
<dbReference type="STRING" id="1109443.G4THC1"/>
<evidence type="ECO:0000256" key="8">
    <source>
        <dbReference type="ARBA" id="ARBA00022840"/>
    </source>
</evidence>
<dbReference type="Gene3D" id="3.90.550.10">
    <property type="entry name" value="Spore Coat Polysaccharide Biosynthesis Protein SpsA, Chain A"/>
    <property type="match status" value="1"/>
</dbReference>
<dbReference type="InterPro" id="IPR029044">
    <property type="entry name" value="Nucleotide-diphossugar_trans"/>
</dbReference>
<dbReference type="CDD" id="cd14879">
    <property type="entry name" value="MYSc_Myo17"/>
    <property type="match status" value="1"/>
</dbReference>
<comment type="caution">
    <text evidence="16">Lacks conserved residue(s) required for the propagation of feature annotation.</text>
</comment>
<comment type="similarity">
    <text evidence="16">Belongs to the TRAFAC class myosin-kinesin ATPase superfamily. Myosin family.</text>
</comment>
<dbReference type="InterPro" id="IPR004835">
    <property type="entry name" value="Chitin_synth"/>
</dbReference>
<dbReference type="OMA" id="PTMRGSE"/>
<dbReference type="Gene3D" id="1.10.10.60">
    <property type="entry name" value="Homeodomain-like"/>
    <property type="match status" value="1"/>
</dbReference>
<dbReference type="InterPro" id="IPR036037">
    <property type="entry name" value="MYSc_Myo17"/>
</dbReference>
<dbReference type="GO" id="GO:0003779">
    <property type="term" value="F:actin binding"/>
    <property type="evidence" value="ECO:0007669"/>
    <property type="project" value="UniProtKB-KW"/>
</dbReference>
<dbReference type="InterPro" id="IPR014876">
    <property type="entry name" value="DEK_C"/>
</dbReference>
<evidence type="ECO:0000256" key="16">
    <source>
        <dbReference type="PROSITE-ProRule" id="PRU00782"/>
    </source>
</evidence>
<feature type="compositionally biased region" description="Low complexity" evidence="17">
    <location>
        <begin position="1866"/>
        <end position="1879"/>
    </location>
</feature>
<evidence type="ECO:0000256" key="18">
    <source>
        <dbReference type="SAM" id="Phobius"/>
    </source>
</evidence>
<dbReference type="Gene3D" id="3.40.850.10">
    <property type="entry name" value="Kinesin motor domain"/>
    <property type="match status" value="1"/>
</dbReference>
<dbReference type="OrthoDB" id="370884at2759"/>
<dbReference type="InterPro" id="IPR036400">
    <property type="entry name" value="Cyt_B5-like_heme/steroid_sf"/>
</dbReference>
<feature type="transmembrane region" description="Helical" evidence="18">
    <location>
        <begin position="1765"/>
        <end position="1789"/>
    </location>
</feature>
<dbReference type="PANTHER" id="PTHR22914">
    <property type="entry name" value="CHITIN SYNTHASE"/>
    <property type="match status" value="1"/>
</dbReference>
<keyword evidence="14 16" id="KW-0009">Actin-binding</keyword>
<dbReference type="InterPro" id="IPR027417">
    <property type="entry name" value="P-loop_NTPase"/>
</dbReference>
<dbReference type="GO" id="GO:0031505">
    <property type="term" value="P:fungal-type cell wall organization"/>
    <property type="evidence" value="ECO:0007669"/>
    <property type="project" value="TreeGrafter"/>
</dbReference>
<dbReference type="Gene3D" id="1.20.58.530">
    <property type="match status" value="1"/>
</dbReference>
<dbReference type="GO" id="GO:0004100">
    <property type="term" value="F:chitin synthase activity"/>
    <property type="evidence" value="ECO:0007669"/>
    <property type="project" value="UniProtKB-EC"/>
</dbReference>
<dbReference type="SMART" id="SM00242">
    <property type="entry name" value="MYSc"/>
    <property type="match status" value="1"/>
</dbReference>
<keyword evidence="10 16" id="KW-0518">Myosin</keyword>
<dbReference type="InParanoid" id="G4THC1"/>
<dbReference type="GO" id="GO:0005886">
    <property type="term" value="C:plasma membrane"/>
    <property type="evidence" value="ECO:0007669"/>
    <property type="project" value="UniProtKB-SubCell"/>
</dbReference>
<feature type="transmembrane region" description="Helical" evidence="18">
    <location>
        <begin position="1715"/>
        <end position="1733"/>
    </location>
</feature>
<dbReference type="InterPro" id="IPR001609">
    <property type="entry name" value="Myosin_head_motor_dom-like"/>
</dbReference>
<dbReference type="HOGENOM" id="CLU_000192_0_1_1"/>
<feature type="domain" description="Cytochrome b5 heme-binding" evidence="19">
    <location>
        <begin position="1079"/>
        <end position="1139"/>
    </location>
</feature>
<dbReference type="Gene3D" id="1.10.10.820">
    <property type="match status" value="1"/>
</dbReference>
<evidence type="ECO:0000256" key="1">
    <source>
        <dbReference type="ARBA" id="ARBA00004651"/>
    </source>
</evidence>
<dbReference type="EMBL" id="CAFZ01000092">
    <property type="protein sequence ID" value="CCA70724.1"/>
    <property type="molecule type" value="Genomic_DNA"/>
</dbReference>
<evidence type="ECO:0000256" key="9">
    <source>
        <dbReference type="ARBA" id="ARBA00022989"/>
    </source>
</evidence>
<reference evidence="22 23" key="1">
    <citation type="journal article" date="2011" name="PLoS Pathog.">
        <title>Endophytic Life Strategies Decoded by Genome and Transcriptome Analyses of the Mutualistic Root Symbiont Piriformospora indica.</title>
        <authorList>
            <person name="Zuccaro A."/>
            <person name="Lahrmann U."/>
            <person name="Guldener U."/>
            <person name="Langen G."/>
            <person name="Pfiffi S."/>
            <person name="Biedenkopf D."/>
            <person name="Wong P."/>
            <person name="Samans B."/>
            <person name="Grimm C."/>
            <person name="Basiewicz M."/>
            <person name="Murat C."/>
            <person name="Martin F."/>
            <person name="Kogel K.H."/>
        </authorList>
    </citation>
    <scope>NUCLEOTIDE SEQUENCE [LARGE SCALE GENOMIC DNA]</scope>
    <source>
        <strain evidence="22 23">DSM 11827</strain>
    </source>
</reference>
<evidence type="ECO:0000256" key="7">
    <source>
        <dbReference type="ARBA" id="ARBA00022741"/>
    </source>
</evidence>
<feature type="transmembrane region" description="Helical" evidence="18">
    <location>
        <begin position="1014"/>
        <end position="1037"/>
    </location>
</feature>
<evidence type="ECO:0000256" key="4">
    <source>
        <dbReference type="ARBA" id="ARBA00022676"/>
    </source>
</evidence>
<keyword evidence="9 18" id="KW-1133">Transmembrane helix</keyword>
<dbReference type="eggNOG" id="KOG4229">
    <property type="taxonomic scope" value="Eukaryota"/>
</dbReference>
<proteinExistence type="inferred from homology"/>
<dbReference type="Proteomes" id="UP000007148">
    <property type="component" value="Unassembled WGS sequence"/>
</dbReference>
<dbReference type="SUPFAM" id="SSF55856">
    <property type="entry name" value="Cytochrome b5-like heme/steroid binding domain"/>
    <property type="match status" value="1"/>
</dbReference>
<keyword evidence="4" id="KW-0328">Glycosyltransferase</keyword>
<keyword evidence="7 16" id="KW-0547">Nucleotide-binding</keyword>
<dbReference type="InterPro" id="IPR001199">
    <property type="entry name" value="Cyt_B5-like_heme/steroid-bd"/>
</dbReference>
<dbReference type="Gene3D" id="1.20.120.720">
    <property type="entry name" value="Myosin VI head, motor domain, U50 subdomain"/>
    <property type="match status" value="1"/>
</dbReference>
<evidence type="ECO:0000256" key="12">
    <source>
        <dbReference type="ARBA" id="ARBA00023175"/>
    </source>
</evidence>
<comment type="subcellular location">
    <subcellularLocation>
        <location evidence="1">Cell membrane</location>
        <topology evidence="1">Multi-pass membrane protein</topology>
    </subcellularLocation>
</comment>
<dbReference type="Pfam" id="PF00063">
    <property type="entry name" value="Myosin_head"/>
    <property type="match status" value="1"/>
</dbReference>
<dbReference type="EC" id="2.4.1.16" evidence="2"/>
<feature type="region of interest" description="Disordered" evidence="17">
    <location>
        <begin position="1841"/>
        <end position="1930"/>
    </location>
</feature>
<dbReference type="PROSITE" id="PS51456">
    <property type="entry name" value="MYOSIN_MOTOR"/>
    <property type="match status" value="1"/>
</dbReference>
<evidence type="ECO:0000256" key="10">
    <source>
        <dbReference type="ARBA" id="ARBA00023123"/>
    </source>
</evidence>
<dbReference type="PROSITE" id="PS50255">
    <property type="entry name" value="CYTOCHROME_B5_2"/>
    <property type="match status" value="1"/>
</dbReference>
<dbReference type="SUPFAM" id="SSF53448">
    <property type="entry name" value="Nucleotide-diphospho-sugar transferases"/>
    <property type="match status" value="1"/>
</dbReference>
<dbReference type="GO" id="GO:0003774">
    <property type="term" value="F:cytoskeletal motor activity"/>
    <property type="evidence" value="ECO:0007669"/>
    <property type="project" value="UniProtKB-UniRule"/>
</dbReference>
<keyword evidence="13" id="KW-0325">Glycoprotein</keyword>
<evidence type="ECO:0000256" key="5">
    <source>
        <dbReference type="ARBA" id="ARBA00022679"/>
    </source>
</evidence>
<feature type="domain" description="DEK-C" evidence="21">
    <location>
        <begin position="2049"/>
        <end position="2105"/>
    </location>
</feature>
<keyword evidence="8 16" id="KW-0067">ATP-binding</keyword>
<dbReference type="Pfam" id="PF00173">
    <property type="entry name" value="Cyt-b5"/>
    <property type="match status" value="1"/>
</dbReference>
<dbReference type="Pfam" id="PF03142">
    <property type="entry name" value="Chitin_synth_2"/>
    <property type="match status" value="1"/>
</dbReference>
<dbReference type="Gene3D" id="3.10.120.10">
    <property type="entry name" value="Cytochrome b5-like heme/steroid binding domain"/>
    <property type="match status" value="1"/>
</dbReference>
<evidence type="ECO:0000313" key="23">
    <source>
        <dbReference type="Proteomes" id="UP000007148"/>
    </source>
</evidence>
<evidence type="ECO:0000256" key="11">
    <source>
        <dbReference type="ARBA" id="ARBA00023136"/>
    </source>
</evidence>
<keyword evidence="6 18" id="KW-0812">Transmembrane</keyword>
<dbReference type="PRINTS" id="PR00193">
    <property type="entry name" value="MYOSINHEAVY"/>
</dbReference>
<keyword evidence="11 18" id="KW-0472">Membrane</keyword>
<dbReference type="PROSITE" id="PS51998">
    <property type="entry name" value="DEK_C"/>
    <property type="match status" value="1"/>
</dbReference>
<dbReference type="SUPFAM" id="SSF52540">
    <property type="entry name" value="P-loop containing nucleoside triphosphate hydrolases"/>
    <property type="match status" value="1"/>
</dbReference>
<feature type="region of interest" description="Disordered" evidence="17">
    <location>
        <begin position="857"/>
        <end position="891"/>
    </location>
</feature>
<feature type="binding site" evidence="16">
    <location>
        <begin position="134"/>
        <end position="141"/>
    </location>
    <ligand>
        <name>ATP</name>
        <dbReference type="ChEBI" id="CHEBI:30616"/>
    </ligand>
</feature>
<evidence type="ECO:0000256" key="13">
    <source>
        <dbReference type="ARBA" id="ARBA00023180"/>
    </source>
</evidence>
<dbReference type="GO" id="GO:0006031">
    <property type="term" value="P:chitin biosynthetic process"/>
    <property type="evidence" value="ECO:0007669"/>
    <property type="project" value="TreeGrafter"/>
</dbReference>
<feature type="compositionally biased region" description="Polar residues" evidence="17">
    <location>
        <begin position="1887"/>
        <end position="1896"/>
    </location>
</feature>
<keyword evidence="3" id="KW-1003">Cell membrane</keyword>
<organism evidence="22 23">
    <name type="scientific">Serendipita indica (strain DSM 11827)</name>
    <name type="common">Root endophyte fungus</name>
    <name type="synonym">Piriformospora indica</name>
    <dbReference type="NCBI Taxonomy" id="1109443"/>
    <lineage>
        <taxon>Eukaryota</taxon>
        <taxon>Fungi</taxon>
        <taxon>Dikarya</taxon>
        <taxon>Basidiomycota</taxon>
        <taxon>Agaricomycotina</taxon>
        <taxon>Agaricomycetes</taxon>
        <taxon>Sebacinales</taxon>
        <taxon>Serendipitaceae</taxon>
        <taxon>Serendipita</taxon>
    </lineage>
</organism>
<dbReference type="CDD" id="cd04190">
    <property type="entry name" value="Chitin_synth_C"/>
    <property type="match status" value="1"/>
</dbReference>